<keyword evidence="2" id="KW-0472">Membrane</keyword>
<dbReference type="RefSeq" id="WP_127080725.1">
    <property type="nucleotide sequence ID" value="NZ_RSCL01000004.1"/>
</dbReference>
<evidence type="ECO:0000313" key="5">
    <source>
        <dbReference type="Proteomes" id="UP000271624"/>
    </source>
</evidence>
<keyword evidence="5" id="KW-1185">Reference proteome</keyword>
<dbReference type="Proteomes" id="UP000271624">
    <property type="component" value="Unassembled WGS sequence"/>
</dbReference>
<evidence type="ECO:0000256" key="2">
    <source>
        <dbReference type="SAM" id="Phobius"/>
    </source>
</evidence>
<protein>
    <recommendedName>
        <fullName evidence="3">Bacterial sugar transferase domain-containing protein</fullName>
    </recommendedName>
</protein>
<reference evidence="4" key="2">
    <citation type="journal article" date="2019" name="Genome Biol. Evol.">
        <title>Day and night: Metabolic profiles and evolutionary relationships of six axenic non-marine cyanobacteria.</title>
        <authorList>
            <person name="Will S.E."/>
            <person name="Henke P."/>
            <person name="Boedeker C."/>
            <person name="Huang S."/>
            <person name="Brinkmann H."/>
            <person name="Rohde M."/>
            <person name="Jarek M."/>
            <person name="Friedl T."/>
            <person name="Seufert S."/>
            <person name="Schumacher M."/>
            <person name="Overmann J."/>
            <person name="Neumann-Schaal M."/>
            <person name="Petersen J."/>
        </authorList>
    </citation>
    <scope>NUCLEOTIDE SEQUENCE [LARGE SCALE GENOMIC DNA]</scope>
    <source>
        <strain evidence="4">PCC 7102</strain>
    </source>
</reference>
<dbReference type="Pfam" id="PF02397">
    <property type="entry name" value="Bac_transf"/>
    <property type="match status" value="1"/>
</dbReference>
<gene>
    <name evidence="4" type="ORF">DSM106972_021390</name>
</gene>
<dbReference type="EMBL" id="RSCL01000004">
    <property type="protein sequence ID" value="RUT07879.1"/>
    <property type="molecule type" value="Genomic_DNA"/>
</dbReference>
<dbReference type="OrthoDB" id="570875at2"/>
<name>A0A3S1CPH0_9CYAN</name>
<sequence length="250" mass="28304">MTISTIRNLENSLTEPSLEQQKNSPYCTLTWRRGKLLVRPVGQQKQPYLPATDNKESLVECLKHSPINLVLIDPELGFSKVKFWADATSAVGKSIYLTIPSLEVSKQHAFAWLQVMLNSIIAFVILAVFSPVALWLTLLTCIHSPSLLFSREWHVGKRGKLFQVIKFSTTENNENVIGYWMRKYGLDNAPQLLNVLRGEMSLFGRRSVKLEDAVKFNSEKLKELHKTPGILGLWQGASESKLLHLDSQTL</sequence>
<comment type="similarity">
    <text evidence="1">Belongs to the bacterial sugar transferase family.</text>
</comment>
<dbReference type="PANTHER" id="PTHR30576">
    <property type="entry name" value="COLANIC BIOSYNTHESIS UDP-GLUCOSE LIPID CARRIER TRANSFERASE"/>
    <property type="match status" value="1"/>
</dbReference>
<evidence type="ECO:0000259" key="3">
    <source>
        <dbReference type="Pfam" id="PF02397"/>
    </source>
</evidence>
<keyword evidence="2" id="KW-1133">Transmembrane helix</keyword>
<feature type="domain" description="Bacterial sugar transferase" evidence="3">
    <location>
        <begin position="116"/>
        <end position="238"/>
    </location>
</feature>
<proteinExistence type="inferred from homology"/>
<keyword evidence="2" id="KW-0812">Transmembrane</keyword>
<dbReference type="NCBIfam" id="NF045514">
    <property type="entry name" value="glycotran_HepC"/>
    <property type="match status" value="1"/>
</dbReference>
<dbReference type="InterPro" id="IPR003362">
    <property type="entry name" value="Bact_transf"/>
</dbReference>
<accession>A0A3S1CPH0</accession>
<organism evidence="4 5">
    <name type="scientific">Dulcicalothrix desertica PCC 7102</name>
    <dbReference type="NCBI Taxonomy" id="232991"/>
    <lineage>
        <taxon>Bacteria</taxon>
        <taxon>Bacillati</taxon>
        <taxon>Cyanobacteriota</taxon>
        <taxon>Cyanophyceae</taxon>
        <taxon>Nostocales</taxon>
        <taxon>Calotrichaceae</taxon>
        <taxon>Dulcicalothrix</taxon>
    </lineage>
</organism>
<comment type="caution">
    <text evidence="4">The sequence shown here is derived from an EMBL/GenBank/DDBJ whole genome shotgun (WGS) entry which is preliminary data.</text>
</comment>
<evidence type="ECO:0000313" key="4">
    <source>
        <dbReference type="EMBL" id="RUT07879.1"/>
    </source>
</evidence>
<feature type="transmembrane region" description="Helical" evidence="2">
    <location>
        <begin position="115"/>
        <end position="138"/>
    </location>
</feature>
<evidence type="ECO:0000256" key="1">
    <source>
        <dbReference type="ARBA" id="ARBA00006464"/>
    </source>
</evidence>
<dbReference type="GO" id="GO:0016780">
    <property type="term" value="F:phosphotransferase activity, for other substituted phosphate groups"/>
    <property type="evidence" value="ECO:0007669"/>
    <property type="project" value="TreeGrafter"/>
</dbReference>
<dbReference type="AlphaFoldDB" id="A0A3S1CPH0"/>
<dbReference type="PANTHER" id="PTHR30576:SF0">
    <property type="entry name" value="UNDECAPRENYL-PHOSPHATE N-ACETYLGALACTOSAMINYL 1-PHOSPHATE TRANSFERASE-RELATED"/>
    <property type="match status" value="1"/>
</dbReference>
<reference evidence="4" key="1">
    <citation type="submission" date="2018-12" db="EMBL/GenBank/DDBJ databases">
        <authorList>
            <person name="Will S."/>
            <person name="Neumann-Schaal M."/>
            <person name="Henke P."/>
        </authorList>
    </citation>
    <scope>NUCLEOTIDE SEQUENCE</scope>
    <source>
        <strain evidence="4">PCC 7102</strain>
    </source>
</reference>